<dbReference type="Pfam" id="PF07992">
    <property type="entry name" value="Pyr_redox_2"/>
    <property type="match status" value="1"/>
</dbReference>
<evidence type="ECO:0000259" key="1">
    <source>
        <dbReference type="Pfam" id="PF07992"/>
    </source>
</evidence>
<reference evidence="2" key="1">
    <citation type="submission" date="2022-07" db="EMBL/GenBank/DDBJ databases">
        <title>Taxonomy of Novel Oxalotrophic and Methylotrophic Bacteria.</title>
        <authorList>
            <person name="Sahin N."/>
            <person name="Tani A."/>
        </authorList>
    </citation>
    <scope>NUCLEOTIDE SEQUENCE</scope>
    <source>
        <strain evidence="2">Y10</strain>
    </source>
</reference>
<dbReference type="SUPFAM" id="SSF51905">
    <property type="entry name" value="FAD/NAD(P)-binding domain"/>
    <property type="match status" value="1"/>
</dbReference>
<dbReference type="InterPro" id="IPR023753">
    <property type="entry name" value="FAD/NAD-binding_dom"/>
</dbReference>
<dbReference type="Gene3D" id="3.50.50.60">
    <property type="entry name" value="FAD/NAD(P)-binding domain"/>
    <property type="match status" value="1"/>
</dbReference>
<gene>
    <name evidence="2" type="ORF">Y10_06320</name>
</gene>
<proteinExistence type="predicted"/>
<dbReference type="Proteomes" id="UP001143543">
    <property type="component" value="Unassembled WGS sequence"/>
</dbReference>
<sequence>MQHFDVLIIGGGAAGMQCALLLGSAKNKPFATQKSVGIVMHQKASHLQTALFNNVLGLSPETEGEDILVMGKEQLTSLYPHVHQIEKEKVTKVDGTINNFTITTNKNTYTANQIVVALGNTNLFHIEGLMDYVVPHERANPEKERIQLKNENHKVTDGLYVAGSLAGWTSQLPIAMGSGAQVAIDVLTSWNNGAPVQVHDKKQL</sequence>
<dbReference type="RefSeq" id="WP_281763916.1">
    <property type="nucleotide sequence ID" value="NZ_BRVO01000001.1"/>
</dbReference>
<protein>
    <submittedName>
        <fullName evidence="2">Pyridine nucleotide-disulfide oxidoreductase</fullName>
    </submittedName>
</protein>
<dbReference type="InterPro" id="IPR036188">
    <property type="entry name" value="FAD/NAD-bd_sf"/>
</dbReference>
<dbReference type="EMBL" id="BRVO01000001">
    <property type="protein sequence ID" value="GLB48264.1"/>
    <property type="molecule type" value="Genomic_DNA"/>
</dbReference>
<comment type="caution">
    <text evidence="2">The sequence shown here is derived from an EMBL/GenBank/DDBJ whole genome shotgun (WGS) entry which is preliminary data.</text>
</comment>
<feature type="domain" description="FAD/NAD(P)-binding" evidence="1">
    <location>
        <begin position="4"/>
        <end position="155"/>
    </location>
</feature>
<name>A0ABQ5MFU8_9FLAO</name>
<organism evidence="2 3">
    <name type="scientific">Neptunitalea lumnitzerae</name>
    <dbReference type="NCBI Taxonomy" id="2965509"/>
    <lineage>
        <taxon>Bacteria</taxon>
        <taxon>Pseudomonadati</taxon>
        <taxon>Bacteroidota</taxon>
        <taxon>Flavobacteriia</taxon>
        <taxon>Flavobacteriales</taxon>
        <taxon>Flavobacteriaceae</taxon>
        <taxon>Neptunitalea</taxon>
    </lineage>
</organism>
<accession>A0ABQ5MFU8</accession>
<keyword evidence="3" id="KW-1185">Reference proteome</keyword>
<evidence type="ECO:0000313" key="3">
    <source>
        <dbReference type="Proteomes" id="UP001143543"/>
    </source>
</evidence>
<evidence type="ECO:0000313" key="2">
    <source>
        <dbReference type="EMBL" id="GLB48264.1"/>
    </source>
</evidence>